<sequence>MSELKTILKIIERRRSEIASELNDRDLLIQFIRSFVDLKRGNAADLARECKLPTSTISRIVTRTGAQPSLETILDVTEAVIKLQKMQ</sequence>
<protein>
    <recommendedName>
        <fullName evidence="3">DNA-binding helix-turn-helix protein</fullName>
    </recommendedName>
</protein>
<dbReference type="EMBL" id="AHNR02000004">
    <property type="protein sequence ID" value="EKR57217.1"/>
    <property type="molecule type" value="Genomic_DNA"/>
</dbReference>
<name>A0A0E2DNI7_LEPIR</name>
<organism evidence="1 2">
    <name type="scientific">Leptospira interrogans str. UI 12758</name>
    <dbReference type="NCBI Taxonomy" id="1049938"/>
    <lineage>
        <taxon>Bacteria</taxon>
        <taxon>Pseudomonadati</taxon>
        <taxon>Spirochaetota</taxon>
        <taxon>Spirochaetia</taxon>
        <taxon>Leptospirales</taxon>
        <taxon>Leptospiraceae</taxon>
        <taxon>Leptospira</taxon>
    </lineage>
</organism>
<proteinExistence type="predicted"/>
<evidence type="ECO:0000313" key="2">
    <source>
        <dbReference type="Proteomes" id="UP000001340"/>
    </source>
</evidence>
<accession>A0A0E2DNI7</accession>
<gene>
    <name evidence="1" type="ORF">LEP1GSC105_0135</name>
</gene>
<dbReference type="AlphaFoldDB" id="A0A0E2DNI7"/>
<dbReference type="Proteomes" id="UP000001340">
    <property type="component" value="Unassembled WGS sequence"/>
</dbReference>
<evidence type="ECO:0000313" key="1">
    <source>
        <dbReference type="EMBL" id="EKR57217.1"/>
    </source>
</evidence>
<comment type="caution">
    <text evidence="1">The sequence shown here is derived from an EMBL/GenBank/DDBJ whole genome shotgun (WGS) entry which is preliminary data.</text>
</comment>
<evidence type="ECO:0008006" key="3">
    <source>
        <dbReference type="Google" id="ProtNLM"/>
    </source>
</evidence>
<reference evidence="1 2" key="1">
    <citation type="submission" date="2012-10" db="EMBL/GenBank/DDBJ databases">
        <authorList>
            <person name="Harkins D.M."/>
            <person name="Durkin A.S."/>
            <person name="Brinkac L.M."/>
            <person name="Haft D.H."/>
            <person name="Selengut J.D."/>
            <person name="Sanka R."/>
            <person name="DePew J."/>
            <person name="Purushe J."/>
            <person name="Chanthongthip A."/>
            <person name="Lattana O."/>
            <person name="Phetsouvanh R."/>
            <person name="Newton P.N."/>
            <person name="Vinetz J.M."/>
            <person name="Sutton G.G."/>
            <person name="Nierman W.C."/>
            <person name="Fouts D.E."/>
        </authorList>
    </citation>
    <scope>NUCLEOTIDE SEQUENCE [LARGE SCALE GENOMIC DNA]</scope>
    <source>
        <strain evidence="1 2">UI 12758</strain>
    </source>
</reference>
<dbReference type="RefSeq" id="WP_001292538.1">
    <property type="nucleotide sequence ID" value="NZ_AHNR02000004.1"/>
</dbReference>